<gene>
    <name evidence="2" type="ORF">GCM10017566_34470</name>
</gene>
<sequence>MRTSSCSASDTSSTGSSSTAATVSAATAPHAEGPVARLRGLAEPLVRGVEHHRHGEAVVAGQLTQDALVPAEFVRQPGDRAVRVLPEQRRDDAQRDRRALAAGEQPVDGLGFGGDPVGAHQPAEQFAGSGIGHRVDVDERGGGGRQQSGDPPGLGDQDGGRTGAG</sequence>
<accession>A0A8H9ITD8</accession>
<feature type="compositionally biased region" description="Low complexity" evidence="1">
    <location>
        <begin position="1"/>
        <end position="28"/>
    </location>
</feature>
<feature type="compositionally biased region" description="Basic and acidic residues" evidence="1">
    <location>
        <begin position="133"/>
        <end position="142"/>
    </location>
</feature>
<comment type="caution">
    <text evidence="2">The sequence shown here is derived from an EMBL/GenBank/DDBJ whole genome shotgun (WGS) entry which is preliminary data.</text>
</comment>
<evidence type="ECO:0000313" key="2">
    <source>
        <dbReference type="EMBL" id="GHF58248.1"/>
    </source>
</evidence>
<reference evidence="2" key="1">
    <citation type="journal article" date="2014" name="Int. J. Syst. Evol. Microbiol.">
        <title>Complete genome sequence of Corynebacterium casei LMG S-19264T (=DSM 44701T), isolated from a smear-ripened cheese.</title>
        <authorList>
            <consortium name="US DOE Joint Genome Institute (JGI-PGF)"/>
            <person name="Walter F."/>
            <person name="Albersmeier A."/>
            <person name="Kalinowski J."/>
            <person name="Ruckert C."/>
        </authorList>
    </citation>
    <scope>NUCLEOTIDE SEQUENCE</scope>
    <source>
        <strain evidence="2">CGMCC 4.7679</strain>
    </source>
</reference>
<dbReference type="AlphaFoldDB" id="A0A8H9ITD8"/>
<name>A0A8H9ITD8_9PSEU</name>
<feature type="compositionally biased region" description="Basic and acidic residues" evidence="1">
    <location>
        <begin position="80"/>
        <end position="99"/>
    </location>
</feature>
<dbReference type="Proteomes" id="UP000658656">
    <property type="component" value="Unassembled WGS sequence"/>
</dbReference>
<feature type="region of interest" description="Disordered" evidence="1">
    <location>
        <begin position="1"/>
        <end position="36"/>
    </location>
</feature>
<keyword evidence="3" id="KW-1185">Reference proteome</keyword>
<proteinExistence type="predicted"/>
<organism evidence="2 3">
    <name type="scientific">Amycolatopsis bartoniae</name>
    <dbReference type="NCBI Taxonomy" id="941986"/>
    <lineage>
        <taxon>Bacteria</taxon>
        <taxon>Bacillati</taxon>
        <taxon>Actinomycetota</taxon>
        <taxon>Actinomycetes</taxon>
        <taxon>Pseudonocardiales</taxon>
        <taxon>Pseudonocardiaceae</taxon>
        <taxon>Amycolatopsis</taxon>
    </lineage>
</organism>
<evidence type="ECO:0000313" key="3">
    <source>
        <dbReference type="Proteomes" id="UP000658656"/>
    </source>
</evidence>
<reference evidence="2" key="2">
    <citation type="submission" date="2020-09" db="EMBL/GenBank/DDBJ databases">
        <authorList>
            <person name="Sun Q."/>
            <person name="Zhou Y."/>
        </authorList>
    </citation>
    <scope>NUCLEOTIDE SEQUENCE</scope>
    <source>
        <strain evidence="2">CGMCC 4.7679</strain>
    </source>
</reference>
<dbReference type="EMBL" id="BNAV01000004">
    <property type="protein sequence ID" value="GHF58248.1"/>
    <property type="molecule type" value="Genomic_DNA"/>
</dbReference>
<protein>
    <submittedName>
        <fullName evidence="2">Uncharacterized protein</fullName>
    </submittedName>
</protein>
<evidence type="ECO:0000256" key="1">
    <source>
        <dbReference type="SAM" id="MobiDB-lite"/>
    </source>
</evidence>
<feature type="compositionally biased region" description="Gly residues" evidence="1">
    <location>
        <begin position="156"/>
        <end position="165"/>
    </location>
</feature>
<feature type="region of interest" description="Disordered" evidence="1">
    <location>
        <begin position="80"/>
        <end position="165"/>
    </location>
</feature>